<dbReference type="Proteomes" id="UP000830401">
    <property type="component" value="Plasmid unnamed5"/>
</dbReference>
<geneLocation type="plasmid" evidence="2 3">
    <name>unnamed5</name>
</geneLocation>
<evidence type="ECO:0000256" key="1">
    <source>
        <dbReference type="SAM" id="MobiDB-lite"/>
    </source>
</evidence>
<feature type="compositionally biased region" description="Polar residues" evidence="1">
    <location>
        <begin position="32"/>
        <end position="42"/>
    </location>
</feature>
<name>A0ABY4GFT0_9BACT</name>
<feature type="region of interest" description="Disordered" evidence="1">
    <location>
        <begin position="23"/>
        <end position="51"/>
    </location>
</feature>
<keyword evidence="3" id="KW-1185">Reference proteome</keyword>
<dbReference type="EMBL" id="CP095066">
    <property type="protein sequence ID" value="UOQ69562.1"/>
    <property type="molecule type" value="Genomic_DNA"/>
</dbReference>
<proteinExistence type="predicted"/>
<reference evidence="2" key="1">
    <citation type="submission" date="2022-04" db="EMBL/GenBank/DDBJ databases">
        <title>Hymenobacter sp. isolated from the air.</title>
        <authorList>
            <person name="Won M."/>
            <person name="Lee C.-M."/>
            <person name="Woen H.-Y."/>
            <person name="Kwon S.-W."/>
        </authorList>
    </citation>
    <scope>NUCLEOTIDE SEQUENCE</scope>
    <source>
        <strain evidence="2">5420S-77</strain>
        <plasmid evidence="2">unnamed5</plasmid>
    </source>
</reference>
<organism evidence="2 3">
    <name type="scientific">Hymenobacter volaticus</name>
    <dbReference type="NCBI Taxonomy" id="2932254"/>
    <lineage>
        <taxon>Bacteria</taxon>
        <taxon>Pseudomonadati</taxon>
        <taxon>Bacteroidota</taxon>
        <taxon>Cytophagia</taxon>
        <taxon>Cytophagales</taxon>
        <taxon>Hymenobacteraceae</taxon>
        <taxon>Hymenobacter</taxon>
    </lineage>
</organism>
<evidence type="ECO:0000313" key="2">
    <source>
        <dbReference type="EMBL" id="UOQ69562.1"/>
    </source>
</evidence>
<sequence>MPVRAQRWKHVYGVCQLPRSFGRARHRAPLRASQSTASTNWRLSRPRQQRR</sequence>
<accession>A0ABY4GFT0</accession>
<evidence type="ECO:0000313" key="3">
    <source>
        <dbReference type="Proteomes" id="UP000830401"/>
    </source>
</evidence>
<gene>
    <name evidence="2" type="ORF">MUN86_28395</name>
</gene>
<protein>
    <submittedName>
        <fullName evidence="2">Uncharacterized protein</fullName>
    </submittedName>
</protein>
<keyword evidence="2" id="KW-0614">Plasmid</keyword>